<dbReference type="Proteomes" id="UP000003973">
    <property type="component" value="Unassembled WGS sequence"/>
</dbReference>
<evidence type="ECO:0000256" key="2">
    <source>
        <dbReference type="ARBA" id="ARBA00006739"/>
    </source>
</evidence>
<sequence length="429" mass="48953">MLDRLSGLLFDFAFFYPLLMSYLWMSGALLYYVRYERGRHYTVPPELPEYPLVSVLVPCYNESSNVIETFIALADMHYPNYEILAINDGSSDDTGQQLEALAKFIPRMRVVQLATNQGKAVALKAGALAAKGEFLVCIDGDAILDHYAVTWIMNHFVHSPRVGAVTGNPLILTRSTLLGRIQVGEFSAIVGLLKRAQRIYGRLFTISGVIGAYRRRALHSVGYWNELTITEDIDVSWRLQLKHWDVRFEPHALCWILMPETLGGLFKQRLRWAVGGGEAFRNYGHYLFSWRERRFWGIFLEYIFSVAWSYTILLLAGISLFKIVASFPAAPAEPFFSSPYTGLVLGATCLLQFAVCFFMGRKYERNLGSVYLAIVWYPLFYWILNWLVSIIAFPKAMFFSGGKKRGRWHTTDRGINNGQGGNMLFRQND</sequence>
<dbReference type="InterPro" id="IPR023853">
    <property type="entry name" value="PGA_PgaC/IcaA"/>
</dbReference>
<comment type="caution">
    <text evidence="11">The sequence shown here is derived from an EMBL/GenBank/DDBJ whole genome shotgun (WGS) entry which is preliminary data.</text>
</comment>
<dbReference type="AlphaFoldDB" id="C3X3F0"/>
<evidence type="ECO:0000256" key="3">
    <source>
        <dbReference type="ARBA" id="ARBA00022475"/>
    </source>
</evidence>
<dbReference type="SUPFAM" id="SSF53448">
    <property type="entry name" value="Nucleotide-diphospho-sugar transferases"/>
    <property type="match status" value="1"/>
</dbReference>
<dbReference type="NCBIfam" id="TIGR03937">
    <property type="entry name" value="PgaC_IcaA"/>
    <property type="match status" value="1"/>
</dbReference>
<evidence type="ECO:0000256" key="9">
    <source>
        <dbReference type="NCBIfam" id="TIGR03937"/>
    </source>
</evidence>
<comment type="subcellular location">
    <subcellularLocation>
        <location evidence="1 10">Cell membrane</location>
        <topology evidence="1 10">Multi-pass membrane protein</topology>
    </subcellularLocation>
</comment>
<dbReference type="Gene3D" id="3.90.550.10">
    <property type="entry name" value="Spore Coat Polysaccharide Biosynthesis Protein SpsA, Chain A"/>
    <property type="match status" value="1"/>
</dbReference>
<keyword evidence="3 10" id="KW-1003">Cell membrane</keyword>
<dbReference type="HOGENOM" id="CLU_023978_0_1_4"/>
<evidence type="ECO:0000256" key="4">
    <source>
        <dbReference type="ARBA" id="ARBA00022676"/>
    </source>
</evidence>
<evidence type="ECO:0000256" key="1">
    <source>
        <dbReference type="ARBA" id="ARBA00004651"/>
    </source>
</evidence>
<accession>C3X3F0</accession>
<keyword evidence="12" id="KW-1185">Reference proteome</keyword>
<feature type="transmembrane region" description="Helical" evidence="10">
    <location>
        <begin position="340"/>
        <end position="358"/>
    </location>
</feature>
<dbReference type="RefSeq" id="WP_020995067.1">
    <property type="nucleotide sequence ID" value="NZ_CABMNL010000001.1"/>
</dbReference>
<gene>
    <name evidence="11" type="ORF">OFAG_00889</name>
</gene>
<dbReference type="CAZy" id="GT2">
    <property type="family name" value="Glycosyltransferase Family 2"/>
</dbReference>
<dbReference type="EMBL" id="ACDP02000021">
    <property type="protein sequence ID" value="EEO27736.2"/>
    <property type="molecule type" value="Genomic_DNA"/>
</dbReference>
<keyword evidence="6 10" id="KW-0812">Transmembrane</keyword>
<dbReference type="EC" id="2.4.1.-" evidence="10"/>
<name>C3X3F0_9BURK</name>
<dbReference type="InterPro" id="IPR029044">
    <property type="entry name" value="Nucleotide-diphossugar_trans"/>
</dbReference>
<dbReference type="eggNOG" id="COG1215">
    <property type="taxonomic scope" value="Bacteria"/>
</dbReference>
<protein>
    <recommendedName>
        <fullName evidence="9 10">Poly-beta-1,6-N-acetyl-D-glucosamine synthase</fullName>
        <shortName evidence="10">Poly-beta-1,6-GlcNAc synthase</shortName>
        <ecNumber evidence="10">2.4.1.-</ecNumber>
    </recommendedName>
</protein>
<evidence type="ECO:0000256" key="8">
    <source>
        <dbReference type="ARBA" id="ARBA00023136"/>
    </source>
</evidence>
<evidence type="ECO:0000313" key="12">
    <source>
        <dbReference type="Proteomes" id="UP000003973"/>
    </source>
</evidence>
<evidence type="ECO:0000313" key="11">
    <source>
        <dbReference type="EMBL" id="EEO27736.2"/>
    </source>
</evidence>
<feature type="transmembrane region" description="Helical" evidence="10">
    <location>
        <begin position="370"/>
        <end position="393"/>
    </location>
</feature>
<dbReference type="PANTHER" id="PTHR43630">
    <property type="entry name" value="POLY-BETA-1,6-N-ACETYL-D-GLUCOSAMINE SYNTHASE"/>
    <property type="match status" value="1"/>
</dbReference>
<evidence type="ECO:0000256" key="7">
    <source>
        <dbReference type="ARBA" id="ARBA00022989"/>
    </source>
</evidence>
<keyword evidence="4 10" id="KW-0328">Glycosyltransferase</keyword>
<keyword evidence="8 10" id="KW-0472">Membrane</keyword>
<dbReference type="GO" id="GO:0043708">
    <property type="term" value="P:cell adhesion involved in biofilm formation"/>
    <property type="evidence" value="ECO:0007669"/>
    <property type="project" value="InterPro"/>
</dbReference>
<dbReference type="GO" id="GO:0005886">
    <property type="term" value="C:plasma membrane"/>
    <property type="evidence" value="ECO:0007669"/>
    <property type="project" value="UniProtKB-SubCell"/>
</dbReference>
<evidence type="ECO:0000256" key="5">
    <source>
        <dbReference type="ARBA" id="ARBA00022679"/>
    </source>
</evidence>
<dbReference type="Pfam" id="PF13641">
    <property type="entry name" value="Glyco_tranf_2_3"/>
    <property type="match status" value="1"/>
</dbReference>
<keyword evidence="7 10" id="KW-1133">Transmembrane helix</keyword>
<feature type="transmembrane region" description="Helical" evidence="10">
    <location>
        <begin position="12"/>
        <end position="33"/>
    </location>
</feature>
<evidence type="ECO:0000256" key="10">
    <source>
        <dbReference type="RuleBase" id="RU364028"/>
    </source>
</evidence>
<reference evidence="11" key="1">
    <citation type="submission" date="2011-10" db="EMBL/GenBank/DDBJ databases">
        <title>The Genome Sequence of Oxalobacter formigenes HOxBLS.</title>
        <authorList>
            <consortium name="The Broad Institute Genome Sequencing Platform"/>
            <person name="Earl A."/>
            <person name="Ward D."/>
            <person name="Feldgarden M."/>
            <person name="Gevers D."/>
            <person name="Allison M.J."/>
            <person name="Humphrey S."/>
            <person name="Young S.K."/>
            <person name="Zeng Q."/>
            <person name="Gargeya S."/>
            <person name="Fitzgerald M."/>
            <person name="Haas B."/>
            <person name="Abouelleil A."/>
            <person name="Alvarado L."/>
            <person name="Arachchi H.M."/>
            <person name="Berlin A."/>
            <person name="Brown A."/>
            <person name="Chapman S.B."/>
            <person name="Chen Z."/>
            <person name="Dunbar C."/>
            <person name="Freedman E."/>
            <person name="Gearin G."/>
            <person name="Goldberg J."/>
            <person name="Griggs A."/>
            <person name="Gujja S."/>
            <person name="Heiman D."/>
            <person name="Howarth C."/>
            <person name="Larson L."/>
            <person name="Lui A."/>
            <person name="MacDonald P.J.P."/>
            <person name="Montmayeur A."/>
            <person name="Murphy C."/>
            <person name="Neiman D."/>
            <person name="Pearson M."/>
            <person name="Priest M."/>
            <person name="Roberts A."/>
            <person name="Saif S."/>
            <person name="Shea T."/>
            <person name="Shenoy N."/>
            <person name="Sisk P."/>
            <person name="Stolte C."/>
            <person name="Sykes S."/>
            <person name="Wortman J."/>
            <person name="Nusbaum C."/>
            <person name="Birren B."/>
        </authorList>
    </citation>
    <scope>NUCLEOTIDE SEQUENCE [LARGE SCALE GENOMIC DNA]</scope>
    <source>
        <strain evidence="11">HOxBLS</strain>
    </source>
</reference>
<organism evidence="11 12">
    <name type="scientific">Oxalobacter paraformigenes</name>
    <dbReference type="NCBI Taxonomy" id="556268"/>
    <lineage>
        <taxon>Bacteria</taxon>
        <taxon>Pseudomonadati</taxon>
        <taxon>Pseudomonadota</taxon>
        <taxon>Betaproteobacteria</taxon>
        <taxon>Burkholderiales</taxon>
        <taxon>Oxalobacteraceae</taxon>
        <taxon>Oxalobacter</taxon>
    </lineage>
</organism>
<evidence type="ECO:0000256" key="6">
    <source>
        <dbReference type="ARBA" id="ARBA00022692"/>
    </source>
</evidence>
<proteinExistence type="inferred from homology"/>
<dbReference type="GO" id="GO:0008375">
    <property type="term" value="F:acetylglucosaminyltransferase activity"/>
    <property type="evidence" value="ECO:0007669"/>
    <property type="project" value="UniProtKB-UniRule"/>
</dbReference>
<keyword evidence="5 10" id="KW-0808">Transferase</keyword>
<dbReference type="CDD" id="cd06423">
    <property type="entry name" value="CESA_like"/>
    <property type="match status" value="1"/>
</dbReference>
<dbReference type="PANTHER" id="PTHR43630:SF1">
    <property type="entry name" value="POLY-BETA-1,6-N-ACETYL-D-GLUCOSAMINE SYNTHASE"/>
    <property type="match status" value="1"/>
</dbReference>
<comment type="similarity">
    <text evidence="2 10">Belongs to the glycosyltransferase 2 family.</text>
</comment>
<feature type="transmembrane region" description="Helical" evidence="10">
    <location>
        <begin position="295"/>
        <end position="320"/>
    </location>
</feature>